<dbReference type="Pfam" id="PF08284">
    <property type="entry name" value="RVP_2"/>
    <property type="match status" value="1"/>
</dbReference>
<feature type="compositionally biased region" description="Polar residues" evidence="1">
    <location>
        <begin position="198"/>
        <end position="207"/>
    </location>
</feature>
<dbReference type="Proteomes" id="UP000818029">
    <property type="component" value="Chromosome A02"/>
</dbReference>
<feature type="compositionally biased region" description="Basic and acidic residues" evidence="1">
    <location>
        <begin position="210"/>
        <end position="223"/>
    </location>
</feature>
<dbReference type="AlphaFoldDB" id="A0A1U8NVL9"/>
<dbReference type="InterPro" id="IPR032567">
    <property type="entry name" value="RTL1-rel"/>
</dbReference>
<dbReference type="GeneID" id="107952276"/>
<feature type="region of interest" description="Disordered" evidence="1">
    <location>
        <begin position="138"/>
        <end position="223"/>
    </location>
</feature>
<accession>A0A1U8NVL9</accession>
<dbReference type="PANTHER" id="PTHR15503">
    <property type="entry name" value="LDOC1 RELATED"/>
    <property type="match status" value="1"/>
</dbReference>
<gene>
    <name evidence="4" type="primary">LOC107952276</name>
</gene>
<reference evidence="3" key="1">
    <citation type="journal article" date="2020" name="Nat. Genet.">
        <title>Genomic diversifications of five Gossypium allopolyploid species and their impact on cotton improvement.</title>
        <authorList>
            <person name="Chen Z.J."/>
            <person name="Sreedasyam A."/>
            <person name="Ando A."/>
            <person name="Song Q."/>
            <person name="De Santiago L.M."/>
            <person name="Hulse-Kemp A.M."/>
            <person name="Ding M."/>
            <person name="Ye W."/>
            <person name="Kirkbride R.C."/>
            <person name="Jenkins J."/>
            <person name="Plott C."/>
            <person name="Lovell J."/>
            <person name="Lin Y.M."/>
            <person name="Vaughn R."/>
            <person name="Liu B."/>
            <person name="Simpson S."/>
            <person name="Scheffler B.E."/>
            <person name="Wen L."/>
            <person name="Saski C.A."/>
            <person name="Grover C.E."/>
            <person name="Hu G."/>
            <person name="Conover J.L."/>
            <person name="Carlson J.W."/>
            <person name="Shu S."/>
            <person name="Boston L.B."/>
            <person name="Williams M."/>
            <person name="Peterson D.G."/>
            <person name="McGee K."/>
            <person name="Jones D.C."/>
            <person name="Wendel J.F."/>
            <person name="Stelly D.M."/>
            <person name="Grimwood J."/>
            <person name="Schmutz J."/>
        </authorList>
    </citation>
    <scope>NUCLEOTIDE SEQUENCE [LARGE SCALE GENOMIC DNA]</scope>
    <source>
        <strain evidence="3">cv. TM-1</strain>
    </source>
</reference>
<dbReference type="InterPro" id="IPR021109">
    <property type="entry name" value="Peptidase_aspartic_dom_sf"/>
</dbReference>
<feature type="domain" description="Retrotransposon gag" evidence="2">
    <location>
        <begin position="12"/>
        <end position="105"/>
    </location>
</feature>
<dbReference type="PaxDb" id="3635-A0A1U8NVL9"/>
<dbReference type="InterPro" id="IPR043502">
    <property type="entry name" value="DNA/RNA_pol_sf"/>
</dbReference>
<sequence length="421" mass="48200">MASSLDDYLVCVVSLLKEEAYNWWETIEAVVLAGKINWEFFQNEFKKKYVSKRYLDKKKREFLDLRQGNKSVDEYEKEFVYLSKYARDIVPTEEEMCIRFKEGLNNEIRMMIGGTEIQEFIVLTDPLPIKKSKEEFSRATSALERSGKSRPRQSNYKASDRPAVSVGSVQNTQRPKCQHYGRSHSGECRTPPKKGRRSGQSSATGATHSGMKDTASRSEVRAPARTYAIREREEATALDVIAVKGYDFPADLMLLPFREFDIILRMDWLMKHDMVVNCREKRISLKFQTGDIILVESGNLDDTIRMISSISAQKLLRKGNEAYLAYIFDTRSSKSKLEQLSIVNEFMDVFPEELPGLPPDRKVELVIDVLPGTAPISMTSYRMAPGELKELKTQLQKLLDKGFIRPSMSPWGAPILFVKKE</sequence>
<keyword evidence="3" id="KW-1185">Reference proteome</keyword>
<evidence type="ECO:0000313" key="4">
    <source>
        <dbReference type="RefSeq" id="XP_016743031.2"/>
    </source>
</evidence>
<dbReference type="InterPro" id="IPR005162">
    <property type="entry name" value="Retrotrans_gag_dom"/>
</dbReference>
<dbReference type="Gene3D" id="3.10.10.10">
    <property type="entry name" value="HIV Type 1 Reverse Transcriptase, subunit A, domain 1"/>
    <property type="match status" value="1"/>
</dbReference>
<dbReference type="PANTHER" id="PTHR15503:SF45">
    <property type="entry name" value="RNA-DIRECTED DNA POLYMERASE HOMOLOG"/>
    <property type="match status" value="1"/>
</dbReference>
<dbReference type="RefSeq" id="XP_016743031.2">
    <property type="nucleotide sequence ID" value="XM_016887542.2"/>
</dbReference>
<dbReference type="Gene3D" id="2.40.70.10">
    <property type="entry name" value="Acid Proteases"/>
    <property type="match status" value="1"/>
</dbReference>
<dbReference type="SUPFAM" id="SSF56672">
    <property type="entry name" value="DNA/RNA polymerases"/>
    <property type="match status" value="1"/>
</dbReference>
<dbReference type="KEGG" id="ghi:107952276"/>
<proteinExistence type="predicted"/>
<evidence type="ECO:0000259" key="2">
    <source>
        <dbReference type="Pfam" id="PF03732"/>
    </source>
</evidence>
<dbReference type="Pfam" id="PF03732">
    <property type="entry name" value="Retrotrans_gag"/>
    <property type="match status" value="1"/>
</dbReference>
<name>A0A1U8NVL9_GOSHI</name>
<evidence type="ECO:0000256" key="1">
    <source>
        <dbReference type="SAM" id="MobiDB-lite"/>
    </source>
</evidence>
<evidence type="ECO:0000313" key="3">
    <source>
        <dbReference type="Proteomes" id="UP000818029"/>
    </source>
</evidence>
<organism evidence="3 4">
    <name type="scientific">Gossypium hirsutum</name>
    <name type="common">Upland cotton</name>
    <name type="synonym">Gossypium mexicanum</name>
    <dbReference type="NCBI Taxonomy" id="3635"/>
    <lineage>
        <taxon>Eukaryota</taxon>
        <taxon>Viridiplantae</taxon>
        <taxon>Streptophyta</taxon>
        <taxon>Embryophyta</taxon>
        <taxon>Tracheophyta</taxon>
        <taxon>Spermatophyta</taxon>
        <taxon>Magnoliopsida</taxon>
        <taxon>eudicotyledons</taxon>
        <taxon>Gunneridae</taxon>
        <taxon>Pentapetalae</taxon>
        <taxon>rosids</taxon>
        <taxon>malvids</taxon>
        <taxon>Malvales</taxon>
        <taxon>Malvaceae</taxon>
        <taxon>Malvoideae</taxon>
        <taxon>Gossypium</taxon>
    </lineage>
</organism>
<reference evidence="4" key="2">
    <citation type="submission" date="2025-08" db="UniProtKB">
        <authorList>
            <consortium name="RefSeq"/>
        </authorList>
    </citation>
    <scope>IDENTIFICATION</scope>
</reference>
<dbReference type="STRING" id="3635.A0A1U8NVL9"/>
<protein>
    <recommendedName>
        <fullName evidence="2">Retrotransposon gag domain-containing protein</fullName>
    </recommendedName>
</protein>